<dbReference type="InterPro" id="IPR001578">
    <property type="entry name" value="Peptidase_C12_UCH"/>
</dbReference>
<keyword evidence="11" id="KW-1185">Reference proteome</keyword>
<sequence length="267" mass="29047">MSKAFVPLESNPQVFTALSHALGLSPKYEFTDVFSLTDPDLLAFIPRPVHALILVFPISPAYEQFRREADARAVETVDSDPASPARYSAIAGTPAQNALWYPQTIKNACGTYAILHTLANAFPRSSEDGNGNSGDAAILPGSLADTLLRETEGLSVEDRAKYLEASCPLYDVHHQYAAAGSTDAPAADDDNIDLHFVAFTRAARGADGDHLVEYDGRRVGPIVHLESDLSGGRDILDPEHSLPYVLEYFKREKENPMFSIIALVDSE</sequence>
<evidence type="ECO:0000256" key="8">
    <source>
        <dbReference type="RuleBase" id="RU361215"/>
    </source>
</evidence>
<dbReference type="AlphaFoldDB" id="A0A0J9XCS9"/>
<name>A0A0J9XCS9_GEOCN</name>
<evidence type="ECO:0000256" key="6">
    <source>
        <dbReference type="ARBA" id="ARBA00022807"/>
    </source>
</evidence>
<evidence type="ECO:0000313" key="10">
    <source>
        <dbReference type="EMBL" id="CDO55072.1"/>
    </source>
</evidence>
<gene>
    <name evidence="10" type="ORF">BN980_GECA09s03739g</name>
</gene>
<dbReference type="Proteomes" id="UP000242525">
    <property type="component" value="Unassembled WGS sequence"/>
</dbReference>
<keyword evidence="6 7" id="KW-0788">Thiol protease</keyword>
<comment type="similarity">
    <text evidence="2 7 8">Belongs to the peptidase C12 family.</text>
</comment>
<dbReference type="InterPro" id="IPR038765">
    <property type="entry name" value="Papain-like_cys_pep_sf"/>
</dbReference>
<dbReference type="EC" id="3.4.19.12" evidence="8"/>
<keyword evidence="5 7" id="KW-0378">Hydrolase</keyword>
<dbReference type="GO" id="GO:0004843">
    <property type="term" value="F:cysteine-type deubiquitinase activity"/>
    <property type="evidence" value="ECO:0007669"/>
    <property type="project" value="UniProtKB-UniRule"/>
</dbReference>
<protein>
    <recommendedName>
        <fullName evidence="8">Ubiquitin carboxyl-terminal hydrolase</fullName>
        <ecNumber evidence="8">3.4.19.12</ecNumber>
    </recommendedName>
</protein>
<evidence type="ECO:0000313" key="11">
    <source>
        <dbReference type="Proteomes" id="UP000242525"/>
    </source>
</evidence>
<proteinExistence type="inferred from homology"/>
<evidence type="ECO:0000256" key="3">
    <source>
        <dbReference type="ARBA" id="ARBA00022670"/>
    </source>
</evidence>
<evidence type="ECO:0000259" key="9">
    <source>
        <dbReference type="PROSITE" id="PS52048"/>
    </source>
</evidence>
<dbReference type="PROSITE" id="PS52048">
    <property type="entry name" value="UCH_DOMAIN"/>
    <property type="match status" value="1"/>
</dbReference>
<accession>A0A0J9XCS9</accession>
<evidence type="ECO:0000256" key="2">
    <source>
        <dbReference type="ARBA" id="ARBA00009326"/>
    </source>
</evidence>
<dbReference type="InterPro" id="IPR036959">
    <property type="entry name" value="Peptidase_C12_UCH_sf"/>
</dbReference>
<feature type="active site" description="Nucleophile" evidence="7">
    <location>
        <position position="109"/>
    </location>
</feature>
<feature type="active site" description="Proton donor" evidence="7">
    <location>
        <position position="195"/>
    </location>
</feature>
<dbReference type="Pfam" id="PF01088">
    <property type="entry name" value="Peptidase_C12"/>
    <property type="match status" value="1"/>
</dbReference>
<dbReference type="GO" id="GO:0016579">
    <property type="term" value="P:protein deubiquitination"/>
    <property type="evidence" value="ECO:0007669"/>
    <property type="project" value="TreeGrafter"/>
</dbReference>
<comment type="caution">
    <text evidence="10">The sequence shown here is derived from an EMBL/GenBank/DDBJ whole genome shotgun (WGS) entry which is preliminary data.</text>
</comment>
<dbReference type="EMBL" id="CCBN010000009">
    <property type="protein sequence ID" value="CDO55072.1"/>
    <property type="molecule type" value="Genomic_DNA"/>
</dbReference>
<evidence type="ECO:0000256" key="1">
    <source>
        <dbReference type="ARBA" id="ARBA00000707"/>
    </source>
</evidence>
<dbReference type="PRINTS" id="PR00707">
    <property type="entry name" value="UBCTHYDRLASE"/>
</dbReference>
<reference evidence="10" key="1">
    <citation type="submission" date="2014-03" db="EMBL/GenBank/DDBJ databases">
        <authorList>
            <person name="Casaregola S."/>
        </authorList>
    </citation>
    <scope>NUCLEOTIDE SEQUENCE [LARGE SCALE GENOMIC DNA]</scope>
    <source>
        <strain evidence="10">CLIB 918</strain>
    </source>
</reference>
<feature type="site" description="Important for enzyme activity" evidence="7">
    <location>
        <position position="215"/>
    </location>
</feature>
<dbReference type="GO" id="GO:0005737">
    <property type="term" value="C:cytoplasm"/>
    <property type="evidence" value="ECO:0007669"/>
    <property type="project" value="TreeGrafter"/>
</dbReference>
<evidence type="ECO:0000256" key="7">
    <source>
        <dbReference type="PROSITE-ProRule" id="PRU01393"/>
    </source>
</evidence>
<dbReference type="STRING" id="1173061.A0A0J9XCS9"/>
<comment type="catalytic activity">
    <reaction evidence="1 7 8">
        <text>Thiol-dependent hydrolysis of ester, thioester, amide, peptide and isopeptide bonds formed by the C-terminal Gly of ubiquitin (a 76-residue protein attached to proteins as an intracellular targeting signal).</text>
        <dbReference type="EC" id="3.4.19.12"/>
    </reaction>
</comment>
<organism evidence="10 11">
    <name type="scientific">Geotrichum candidum</name>
    <name type="common">Oospora lactis</name>
    <name type="synonym">Dipodascus geotrichum</name>
    <dbReference type="NCBI Taxonomy" id="1173061"/>
    <lineage>
        <taxon>Eukaryota</taxon>
        <taxon>Fungi</taxon>
        <taxon>Dikarya</taxon>
        <taxon>Ascomycota</taxon>
        <taxon>Saccharomycotina</taxon>
        <taxon>Dipodascomycetes</taxon>
        <taxon>Dipodascales</taxon>
        <taxon>Dipodascaceae</taxon>
        <taxon>Geotrichum</taxon>
    </lineage>
</organism>
<feature type="domain" description="UCH catalytic" evidence="9">
    <location>
        <begin position="4"/>
        <end position="265"/>
    </location>
</feature>
<dbReference type="OrthoDB" id="427186at2759"/>
<evidence type="ECO:0000256" key="4">
    <source>
        <dbReference type="ARBA" id="ARBA00022786"/>
    </source>
</evidence>
<dbReference type="PANTHER" id="PTHR10589">
    <property type="entry name" value="UBIQUITIN CARBOXYL-TERMINAL HYDROLASE"/>
    <property type="match status" value="1"/>
</dbReference>
<evidence type="ECO:0000256" key="5">
    <source>
        <dbReference type="ARBA" id="ARBA00022801"/>
    </source>
</evidence>
<keyword evidence="3 7" id="KW-0645">Protease</keyword>
<dbReference type="GO" id="GO:0006511">
    <property type="term" value="P:ubiquitin-dependent protein catabolic process"/>
    <property type="evidence" value="ECO:0007669"/>
    <property type="project" value="UniProtKB-UniRule"/>
</dbReference>
<feature type="site" description="Transition state stabilizer" evidence="7">
    <location>
        <position position="103"/>
    </location>
</feature>
<keyword evidence="4 7" id="KW-0833">Ubl conjugation pathway</keyword>
<dbReference type="Gene3D" id="3.40.532.10">
    <property type="entry name" value="Peptidase C12, ubiquitin carboxyl-terminal hydrolase"/>
    <property type="match status" value="1"/>
</dbReference>
<dbReference type="PANTHER" id="PTHR10589:SF17">
    <property type="entry name" value="UBIQUITIN CARBOXYL-TERMINAL HYDROLASE"/>
    <property type="match status" value="1"/>
</dbReference>
<dbReference type="SUPFAM" id="SSF54001">
    <property type="entry name" value="Cysteine proteinases"/>
    <property type="match status" value="1"/>
</dbReference>